<proteinExistence type="predicted"/>
<reference evidence="9 10" key="1">
    <citation type="submission" date="2016-08" db="EMBL/GenBank/DDBJ databases">
        <authorList>
            <person name="Seilhamer J.J."/>
        </authorList>
    </citation>
    <scope>NUCLEOTIDE SEQUENCE [LARGE SCALE GENOMIC DNA]</scope>
    <source>
        <strain evidence="9">ING2-E5A</strain>
    </source>
</reference>
<dbReference type="SUPFAM" id="SSF49464">
    <property type="entry name" value="Carboxypeptidase regulatory domain-like"/>
    <property type="match status" value="1"/>
</dbReference>
<keyword evidence="2" id="KW-0813">Transport</keyword>
<evidence type="ECO:0000256" key="2">
    <source>
        <dbReference type="ARBA" id="ARBA00022448"/>
    </source>
</evidence>
<gene>
    <name evidence="9" type="primary">oar</name>
    <name evidence="9" type="ORF">ING2E5A_1432</name>
</gene>
<feature type="signal peptide" evidence="7">
    <location>
        <begin position="1"/>
        <end position="22"/>
    </location>
</feature>
<dbReference type="AlphaFoldDB" id="A0A1G4G6T7"/>
<keyword evidence="3" id="KW-1134">Transmembrane beta strand</keyword>
<comment type="subcellular location">
    <subcellularLocation>
        <location evidence="1">Cell outer membrane</location>
        <topology evidence="1">Multi-pass membrane protein</topology>
    </subcellularLocation>
</comment>
<dbReference type="PANTHER" id="PTHR30069">
    <property type="entry name" value="TONB-DEPENDENT OUTER MEMBRANE RECEPTOR"/>
    <property type="match status" value="1"/>
</dbReference>
<feature type="domain" description="TonB-dependent transporter Oar-like beta-barrel" evidence="8">
    <location>
        <begin position="233"/>
        <end position="1035"/>
    </location>
</feature>
<dbReference type="InterPro" id="IPR037066">
    <property type="entry name" value="Plug_dom_sf"/>
</dbReference>
<dbReference type="InterPro" id="IPR036942">
    <property type="entry name" value="Beta-barrel_TonB_sf"/>
</dbReference>
<dbReference type="Pfam" id="PF13620">
    <property type="entry name" value="CarboxypepD_reg"/>
    <property type="match status" value="1"/>
</dbReference>
<dbReference type="SUPFAM" id="SSF56935">
    <property type="entry name" value="Porins"/>
    <property type="match status" value="1"/>
</dbReference>
<dbReference type="Pfam" id="PF25183">
    <property type="entry name" value="OMP_b-brl_4"/>
    <property type="match status" value="1"/>
</dbReference>
<dbReference type="Gene3D" id="2.170.130.10">
    <property type="entry name" value="TonB-dependent receptor, plug domain"/>
    <property type="match status" value="1"/>
</dbReference>
<keyword evidence="6" id="KW-0998">Cell outer membrane</keyword>
<dbReference type="InterPro" id="IPR008969">
    <property type="entry name" value="CarboxyPept-like_regulatory"/>
</dbReference>
<keyword evidence="10" id="KW-1185">Reference proteome</keyword>
<dbReference type="EMBL" id="LT608328">
    <property type="protein sequence ID" value="SCM57629.1"/>
    <property type="molecule type" value="Genomic_DNA"/>
</dbReference>
<dbReference type="GO" id="GO:0015344">
    <property type="term" value="F:siderophore uptake transmembrane transporter activity"/>
    <property type="evidence" value="ECO:0007669"/>
    <property type="project" value="TreeGrafter"/>
</dbReference>
<accession>A0A1G4G6T7</accession>
<keyword evidence="4" id="KW-0812">Transmembrane</keyword>
<dbReference type="GO" id="GO:0009279">
    <property type="term" value="C:cell outer membrane"/>
    <property type="evidence" value="ECO:0007669"/>
    <property type="project" value="UniProtKB-SubCell"/>
</dbReference>
<dbReference type="Gene3D" id="2.40.170.20">
    <property type="entry name" value="TonB-dependent receptor, beta-barrel domain"/>
    <property type="match status" value="1"/>
</dbReference>
<sequence>MIKKMNFLTVAFLLLIATVVEAQVTTSSMSGRVTDAEGAVIGATVIATHTPSGTTYGTVTNMEGRFNLNGMRVGGPYTVEISYIGYGTSTTNNITLALGDNYVLNVVLSEETTTLDEVVVTATRTKFSTEKTGAVTNITNNQIVNLPTVSRSIMDVTRLSPYGGNGMSFAGTDGRTANFTVDGANFNNNFGLSDALPGGGNPISIEAIEELQVVIAPYDVRQTNFIGGGVNAITKSGTNDYKASAYVYHRNENMRGDAVKGMQISGARDKDRNTTYGFTFGGPIIKNKLFIFVNGEMSKIPTVVNRWRASTNGVAVPDQYISRTTISDMQRVSDFVKEKYGYDTGSYNNFPADESNNKLLARIDWNITNKHRLALRYNYTKNVSWRSPNATSMDGGTRMSEARMSKASMAFANSMYSQDNLVHSFSFDLNSRLSDKISNQFLATFSKLDDIRGTNSDEFPFIDILKDDQSYMSLGYELFTWNNGVHNDVLNIKDEATYYLGNHKIVGGIAYEYKMADNAYMRNGTGYYRYSSLEDFLNGNAPEIVNLTYGYDGESNPAARVRTNKIGAYVQDDWSMTEKFKLSYGLRIDGLFFNNSDLMTNQAIYDIDYAGRHIDTGKWPSANIIFSPRVGFVWDTFGDKSLKVRGGTGMFSGNLPLVFFTNMPTNGGMVQYQAFINGNTKVFDGYKGAFIEDSKGDRYIDMSQFAGGLVTDANGKATIAALYNKLAAMGYPTTISPEDGTVPSAIAAVDPDFKMPQVWKSSLAVDYSLPTSFPSSVTVEGIYNKTINGVTISDWSIPSVGGFARFNGVDNRPIYPSGYREGTKAFVLENTNKGYGWSANVTLNAQPTEALSLMAAYTHTVAKDITGMPGSNAESAFTYVPTVEGPNFIRLHNSQYNTPDRIVASLTTHDKSGNHYSLIYETWRGGANYSYMTVNDINGDGYNYDAIYVPTDEEVANGQFVFVSEDDKTRFMDFVHADSYLKNRQGKYAEAYSVYSPWVHRIDFSYKHDFAVKYGNSSHKLQLSFDIKNLMNLFNSSWGVAKYLNPEIGTEARILKYEGVNADGVATFSTPSAINGNTKTFTPSYSLGQCWYASIGIKYIFN</sequence>
<dbReference type="Gene3D" id="2.60.40.1120">
    <property type="entry name" value="Carboxypeptidase-like, regulatory domain"/>
    <property type="match status" value="1"/>
</dbReference>
<name>A0A1G4G6T7_9BACT</name>
<dbReference type="PANTHER" id="PTHR30069:SF46">
    <property type="entry name" value="OAR PROTEIN"/>
    <property type="match status" value="1"/>
</dbReference>
<evidence type="ECO:0000256" key="7">
    <source>
        <dbReference type="SAM" id="SignalP"/>
    </source>
</evidence>
<evidence type="ECO:0000256" key="3">
    <source>
        <dbReference type="ARBA" id="ARBA00022452"/>
    </source>
</evidence>
<keyword evidence="5" id="KW-0472">Membrane</keyword>
<dbReference type="RefSeq" id="WP_071136782.1">
    <property type="nucleotide sequence ID" value="NZ_DUQN01000053.1"/>
</dbReference>
<organism evidence="9 10">
    <name type="scientific">Petrimonas mucosa</name>
    <dbReference type="NCBI Taxonomy" id="1642646"/>
    <lineage>
        <taxon>Bacteria</taxon>
        <taxon>Pseudomonadati</taxon>
        <taxon>Bacteroidota</taxon>
        <taxon>Bacteroidia</taxon>
        <taxon>Bacteroidales</taxon>
        <taxon>Dysgonomonadaceae</taxon>
        <taxon>Petrimonas</taxon>
    </lineage>
</organism>
<evidence type="ECO:0000256" key="6">
    <source>
        <dbReference type="ARBA" id="ARBA00023237"/>
    </source>
</evidence>
<evidence type="ECO:0000313" key="9">
    <source>
        <dbReference type="EMBL" id="SCM57629.1"/>
    </source>
</evidence>
<evidence type="ECO:0000256" key="1">
    <source>
        <dbReference type="ARBA" id="ARBA00004571"/>
    </source>
</evidence>
<dbReference type="GO" id="GO:0044718">
    <property type="term" value="P:siderophore transmembrane transport"/>
    <property type="evidence" value="ECO:0007669"/>
    <property type="project" value="TreeGrafter"/>
</dbReference>
<feature type="chain" id="PRO_5009603875" evidence="7">
    <location>
        <begin position="23"/>
        <end position="1102"/>
    </location>
</feature>
<evidence type="ECO:0000259" key="8">
    <source>
        <dbReference type="Pfam" id="PF25183"/>
    </source>
</evidence>
<dbReference type="Proteomes" id="UP000178485">
    <property type="component" value="Chromosome i"/>
</dbReference>
<dbReference type="KEGG" id="pmuc:ING2E5A_1432"/>
<protein>
    <submittedName>
        <fullName evidence="9">Protein oar</fullName>
    </submittedName>
</protein>
<dbReference type="STRING" id="1642646.ING2E5A_1432"/>
<keyword evidence="7" id="KW-0732">Signal</keyword>
<dbReference type="InterPro" id="IPR039426">
    <property type="entry name" value="TonB-dep_rcpt-like"/>
</dbReference>
<evidence type="ECO:0000256" key="4">
    <source>
        <dbReference type="ARBA" id="ARBA00022692"/>
    </source>
</evidence>
<evidence type="ECO:0000313" key="10">
    <source>
        <dbReference type="Proteomes" id="UP000178485"/>
    </source>
</evidence>
<evidence type="ECO:0000256" key="5">
    <source>
        <dbReference type="ARBA" id="ARBA00023136"/>
    </source>
</evidence>
<dbReference type="InterPro" id="IPR057601">
    <property type="entry name" value="Oar-like_b-barrel"/>
</dbReference>